<comment type="catalytic activity">
    <reaction evidence="18">
        <text>L-seryl-[protein] + ATP = O-phospho-L-seryl-[protein] + ADP + H(+)</text>
        <dbReference type="Rhea" id="RHEA:17989"/>
        <dbReference type="Rhea" id="RHEA-COMP:9863"/>
        <dbReference type="Rhea" id="RHEA-COMP:11604"/>
        <dbReference type="ChEBI" id="CHEBI:15378"/>
        <dbReference type="ChEBI" id="CHEBI:29999"/>
        <dbReference type="ChEBI" id="CHEBI:30616"/>
        <dbReference type="ChEBI" id="CHEBI:83421"/>
        <dbReference type="ChEBI" id="CHEBI:456216"/>
        <dbReference type="EC" id="2.7.11.1"/>
    </reaction>
    <physiologicalReaction direction="left-to-right" evidence="18">
        <dbReference type="Rhea" id="RHEA:17990"/>
    </physiologicalReaction>
</comment>
<dbReference type="Proteomes" id="UP000030746">
    <property type="component" value="Unassembled WGS sequence"/>
</dbReference>
<evidence type="ECO:0000256" key="15">
    <source>
        <dbReference type="ARBA" id="ARBA00042914"/>
    </source>
</evidence>
<dbReference type="GO" id="GO:0017148">
    <property type="term" value="P:negative regulation of translation"/>
    <property type="evidence" value="ECO:0007669"/>
    <property type="project" value="UniProtKB-KW"/>
</dbReference>
<feature type="binding site" evidence="19">
    <location>
        <position position="205"/>
    </location>
    <ligand>
        <name>ATP</name>
        <dbReference type="ChEBI" id="CHEBI:30616"/>
    </ligand>
</feature>
<dbReference type="GO" id="GO:0005737">
    <property type="term" value="C:cytoplasm"/>
    <property type="evidence" value="ECO:0007669"/>
    <property type="project" value="TreeGrafter"/>
</dbReference>
<dbReference type="HOGENOM" id="CLU_000288_134_1_1"/>
<reference evidence="23 24" key="1">
    <citation type="journal article" date="2013" name="Nature">
        <title>Insights into bilaterian evolution from three spiralian genomes.</title>
        <authorList>
            <person name="Simakov O."/>
            <person name="Marletaz F."/>
            <person name="Cho S.J."/>
            <person name="Edsinger-Gonzales E."/>
            <person name="Havlak P."/>
            <person name="Hellsten U."/>
            <person name="Kuo D.H."/>
            <person name="Larsson T."/>
            <person name="Lv J."/>
            <person name="Arendt D."/>
            <person name="Savage R."/>
            <person name="Osoegawa K."/>
            <person name="de Jong P."/>
            <person name="Grimwood J."/>
            <person name="Chapman J.A."/>
            <person name="Shapiro H."/>
            <person name="Aerts A."/>
            <person name="Otillar R.P."/>
            <person name="Terry A.Y."/>
            <person name="Boore J.L."/>
            <person name="Grigoriev I.V."/>
            <person name="Lindberg D.R."/>
            <person name="Seaver E.C."/>
            <person name="Weisblat D.A."/>
            <person name="Putnam N.H."/>
            <person name="Rokhsar D.S."/>
        </authorList>
    </citation>
    <scope>NUCLEOTIDE SEQUENCE [LARGE SCALE GENOMIC DNA]</scope>
</reference>
<dbReference type="CTD" id="20248811"/>
<evidence type="ECO:0000256" key="8">
    <source>
        <dbReference type="ARBA" id="ARBA00022840"/>
    </source>
</evidence>
<keyword evidence="8 19" id="KW-0067">ATP-binding</keyword>
<dbReference type="SMART" id="SM00220">
    <property type="entry name" value="S_TKc"/>
    <property type="match status" value="1"/>
</dbReference>
<feature type="coiled-coil region" evidence="20">
    <location>
        <begin position="820"/>
        <end position="851"/>
    </location>
</feature>
<feature type="domain" description="Protein kinase" evidence="22">
    <location>
        <begin position="175"/>
        <end position="800"/>
    </location>
</feature>
<comment type="catalytic activity">
    <reaction evidence="17">
        <text>L-threonyl-[protein] + ATP = O-phospho-L-threonyl-[protein] + ADP + H(+)</text>
        <dbReference type="Rhea" id="RHEA:46608"/>
        <dbReference type="Rhea" id="RHEA-COMP:11060"/>
        <dbReference type="Rhea" id="RHEA-COMP:11605"/>
        <dbReference type="ChEBI" id="CHEBI:15378"/>
        <dbReference type="ChEBI" id="CHEBI:30013"/>
        <dbReference type="ChEBI" id="CHEBI:30616"/>
        <dbReference type="ChEBI" id="CHEBI:61977"/>
        <dbReference type="ChEBI" id="CHEBI:456216"/>
        <dbReference type="EC" id="2.7.11.1"/>
    </reaction>
    <physiologicalReaction direction="left-to-right" evidence="17">
        <dbReference type="Rhea" id="RHEA:46609"/>
    </physiologicalReaction>
</comment>
<evidence type="ECO:0000256" key="12">
    <source>
        <dbReference type="ARBA" id="ARBA00037982"/>
    </source>
</evidence>
<dbReference type="Pfam" id="PF22949">
    <property type="entry name" value="HRI2_3H"/>
    <property type="match status" value="1"/>
</dbReference>
<keyword evidence="11" id="KW-0652">Protein synthesis inhibitor</keyword>
<keyword evidence="4" id="KW-0808">Transferase</keyword>
<comment type="similarity">
    <text evidence="12">Belongs to the protein kinase superfamily. Ser/Thr protein kinase family. GCN2 subfamily.</text>
</comment>
<feature type="region of interest" description="Disordered" evidence="21">
    <location>
        <begin position="465"/>
        <end position="484"/>
    </location>
</feature>
<evidence type="ECO:0000256" key="4">
    <source>
        <dbReference type="ARBA" id="ARBA00022679"/>
    </source>
</evidence>
<evidence type="ECO:0000256" key="13">
    <source>
        <dbReference type="ARBA" id="ARBA00040433"/>
    </source>
</evidence>
<keyword evidence="5" id="KW-0677">Repeat</keyword>
<organism evidence="23 24">
    <name type="scientific">Lottia gigantea</name>
    <name type="common">Giant owl limpet</name>
    <dbReference type="NCBI Taxonomy" id="225164"/>
    <lineage>
        <taxon>Eukaryota</taxon>
        <taxon>Metazoa</taxon>
        <taxon>Spiralia</taxon>
        <taxon>Lophotrochozoa</taxon>
        <taxon>Mollusca</taxon>
        <taxon>Gastropoda</taxon>
        <taxon>Patellogastropoda</taxon>
        <taxon>Lottioidea</taxon>
        <taxon>Lottiidae</taxon>
        <taxon>Lottia</taxon>
    </lineage>
</organism>
<dbReference type="PROSITE" id="PS00108">
    <property type="entry name" value="PROTEIN_KINASE_ST"/>
    <property type="match status" value="1"/>
</dbReference>
<evidence type="ECO:0000313" key="23">
    <source>
        <dbReference type="EMBL" id="ESO94965.1"/>
    </source>
</evidence>
<evidence type="ECO:0000256" key="5">
    <source>
        <dbReference type="ARBA" id="ARBA00022737"/>
    </source>
</evidence>
<evidence type="ECO:0000259" key="22">
    <source>
        <dbReference type="PROSITE" id="PS50011"/>
    </source>
</evidence>
<evidence type="ECO:0000256" key="20">
    <source>
        <dbReference type="SAM" id="Coils"/>
    </source>
</evidence>
<dbReference type="InterPro" id="IPR008271">
    <property type="entry name" value="Ser/Thr_kinase_AS"/>
</dbReference>
<evidence type="ECO:0000256" key="18">
    <source>
        <dbReference type="ARBA" id="ARBA00048977"/>
    </source>
</evidence>
<proteinExistence type="inferred from homology"/>
<evidence type="ECO:0000256" key="19">
    <source>
        <dbReference type="PROSITE-ProRule" id="PRU10141"/>
    </source>
</evidence>
<evidence type="ECO:0000313" key="24">
    <source>
        <dbReference type="Proteomes" id="UP000030746"/>
    </source>
</evidence>
<evidence type="ECO:0000256" key="3">
    <source>
        <dbReference type="ARBA" id="ARBA00022553"/>
    </source>
</evidence>
<name>V4AJS2_LOTGI</name>
<keyword evidence="3" id="KW-0597">Phosphoprotein</keyword>
<dbReference type="EMBL" id="KB201701">
    <property type="protein sequence ID" value="ESO94965.1"/>
    <property type="molecule type" value="Genomic_DNA"/>
</dbReference>
<evidence type="ECO:0000256" key="16">
    <source>
        <dbReference type="ARBA" id="ARBA00046654"/>
    </source>
</evidence>
<evidence type="ECO:0000256" key="11">
    <source>
        <dbReference type="ARBA" id="ARBA00023193"/>
    </source>
</evidence>
<dbReference type="EC" id="2.7.11.1" evidence="1"/>
<dbReference type="InterPro" id="IPR011009">
    <property type="entry name" value="Kinase-like_dom_sf"/>
</dbReference>
<keyword evidence="7" id="KW-0418">Kinase</keyword>
<dbReference type="PANTHER" id="PTHR11042:SF160">
    <property type="entry name" value="EUKARYOTIC TRANSLATION INITIATION FACTOR 2-ALPHA KINASE 1"/>
    <property type="match status" value="1"/>
</dbReference>
<evidence type="ECO:0000256" key="7">
    <source>
        <dbReference type="ARBA" id="ARBA00022777"/>
    </source>
</evidence>
<evidence type="ECO:0000256" key="6">
    <source>
        <dbReference type="ARBA" id="ARBA00022741"/>
    </source>
</evidence>
<keyword evidence="2" id="KW-0723">Serine/threonine-protein kinase</keyword>
<dbReference type="InterPro" id="IPR017441">
    <property type="entry name" value="Protein_kinase_ATP_BS"/>
</dbReference>
<sequence>MAQRKKSGKELGTQAKFKLKSGLKPIRKFDESDLYEVRSVEVPVKPAPLETGALVPRSVPSHLLMISILEHLCFMYTRNGNMAHKLFKVLCEQLTKLRVVSPLSCIDEMSGIRSHYRSSVHNMIQAAMNDLHEKGEILALPPTLEFGNMKLNHQLTRVRTEELISLQTSRYEHEFIELGKLGKGGFGSVYKVQNRLDGRNYAVKKIKFKHKKPEHLLKVLKEVKALANFQHTNIVGYNAAWLEYDFPSVNTSRSSSSLTDHDISQDKSFSNIQEDNGHSVDVEFHLDSGSEDELYEKQGKIIHKHYNQSICRITEITEIATAPAKQTLPSKTFEKPSEKSPKTILNSIIPSVQDLSFSVPSLPKIQEIQCMNSHKDHINIDNSDSSDIIFLDESNHPSNSTQSFNVARNHFLEVQNLTDDNLSDSESKSCELNIDDSNDEFKVVRKRVGHSHHITASTGAKTSGISIPYGKKENTTPNASPKDRLVPFRRSISAEPITNNKNIINDLQEYSDDNFPYHATITLYIQMELCEQTLQNWLYERNSKLNSIEDLKLYEEDNMRIIHQILTGVNYIHSLCLIHRDLKPRNIFLVGNNLHVKIGDFGLATENVIDSDTKDTILTPSPDIKAFFKYDDLTSGVGTYQYAAPEQLTNNQYDSKVSMLTLTVNQYAKKVSLLALTNNHYDSKVSMLALTNNQNDSKVSMLALTNNHYDSKVSMLALTNNQNDSKSDIYSIGVILFEEFQVFKTEMERHVSIKQLRDGIISESLQQNWPKEAQAIKEMTSVKPNDRPTAKYLLDSQLFLSPDQVIASLQKQLCEKSNYIIQLEKQLKEKNDENYELKRKLEQKLEQSAAEHFLFEAFH</sequence>
<dbReference type="InterPro" id="IPR054521">
    <property type="entry name" value="HRI2_3H"/>
</dbReference>
<dbReference type="PROSITE" id="PS50011">
    <property type="entry name" value="PROTEIN_KINASE_DOM"/>
    <property type="match status" value="1"/>
</dbReference>
<dbReference type="GO" id="GO:0004694">
    <property type="term" value="F:eukaryotic translation initiation factor 2alpha kinase activity"/>
    <property type="evidence" value="ECO:0007669"/>
    <property type="project" value="TreeGrafter"/>
</dbReference>
<dbReference type="InterPro" id="IPR050339">
    <property type="entry name" value="CC_SR_Kinase"/>
</dbReference>
<dbReference type="OrthoDB" id="1405469at2759"/>
<evidence type="ECO:0000256" key="2">
    <source>
        <dbReference type="ARBA" id="ARBA00022527"/>
    </source>
</evidence>
<protein>
    <recommendedName>
        <fullName evidence="13">Eukaryotic translation initiation factor 2-alpha kinase 1</fullName>
        <ecNumber evidence="1">2.7.11.1</ecNumber>
    </recommendedName>
    <alternativeName>
        <fullName evidence="15">Heme-regulated eukaryotic initiation factor eIF-2-alpha kinase</fullName>
    </alternativeName>
    <alternativeName>
        <fullName evidence="14">Hemin-sensitive initiation factor 2-alpha kinase</fullName>
    </alternativeName>
</protein>
<dbReference type="InterPro" id="IPR000719">
    <property type="entry name" value="Prot_kinase_dom"/>
</dbReference>
<keyword evidence="24" id="KW-1185">Reference proteome</keyword>
<dbReference type="SUPFAM" id="SSF56112">
    <property type="entry name" value="Protein kinase-like (PK-like)"/>
    <property type="match status" value="2"/>
</dbReference>
<evidence type="ECO:0000256" key="21">
    <source>
        <dbReference type="SAM" id="MobiDB-lite"/>
    </source>
</evidence>
<evidence type="ECO:0000256" key="14">
    <source>
        <dbReference type="ARBA" id="ARBA00042456"/>
    </source>
</evidence>
<dbReference type="RefSeq" id="XP_009054170.1">
    <property type="nucleotide sequence ID" value="XM_009055922.1"/>
</dbReference>
<dbReference type="STRING" id="225164.V4AJS2"/>
<evidence type="ECO:0000256" key="10">
    <source>
        <dbReference type="ARBA" id="ARBA00023157"/>
    </source>
</evidence>
<dbReference type="GeneID" id="20248811"/>
<dbReference type="Gene3D" id="1.10.510.10">
    <property type="entry name" value="Transferase(Phosphotransferase) domain 1"/>
    <property type="match status" value="2"/>
</dbReference>
<comment type="subunit">
    <text evidence="16">Synthesized in an inactive form that binds to the N-terminal domain of CDC37. Has to be associated with a multiprotein complex containing Hsp90, CDC37 and PPP5C for maturation and activation by autophosphorylation. The phosphatase PPP5C modulates this activation. Homodimer; homodimerizes in presence of heme, forming a disulfide-linked inactive homodimer. Interacts with DELE1; binds both to full-length DELE1 and processed form of DELE1 (S-DELE1) in response to stress, leading to activate its protein kinase activity and trigger the integrated stress response (ISR).</text>
</comment>
<dbReference type="AlphaFoldDB" id="V4AJS2"/>
<evidence type="ECO:0000256" key="1">
    <source>
        <dbReference type="ARBA" id="ARBA00012513"/>
    </source>
</evidence>
<accession>V4AJS2</accession>
<keyword evidence="6 19" id="KW-0547">Nucleotide-binding</keyword>
<evidence type="ECO:0000256" key="9">
    <source>
        <dbReference type="ARBA" id="ARBA00022843"/>
    </source>
</evidence>
<dbReference type="Gene3D" id="3.30.200.20">
    <property type="entry name" value="Phosphorylase Kinase, domain 1"/>
    <property type="match status" value="1"/>
</dbReference>
<dbReference type="KEGG" id="lgi:LOTGIDRAFT_232118"/>
<dbReference type="PROSITE" id="PS00107">
    <property type="entry name" value="PROTEIN_KINASE_ATP"/>
    <property type="match status" value="1"/>
</dbReference>
<keyword evidence="9" id="KW-0832">Ubl conjugation</keyword>
<dbReference type="GO" id="GO:0005524">
    <property type="term" value="F:ATP binding"/>
    <property type="evidence" value="ECO:0007669"/>
    <property type="project" value="UniProtKB-UniRule"/>
</dbReference>
<dbReference type="GO" id="GO:0005634">
    <property type="term" value="C:nucleus"/>
    <property type="evidence" value="ECO:0007669"/>
    <property type="project" value="TreeGrafter"/>
</dbReference>
<dbReference type="OMA" id="WDWIADR"/>
<evidence type="ECO:0000256" key="17">
    <source>
        <dbReference type="ARBA" id="ARBA00048659"/>
    </source>
</evidence>
<dbReference type="PANTHER" id="PTHR11042">
    <property type="entry name" value="EUKARYOTIC TRANSLATION INITIATION FACTOR 2-ALPHA KINASE EIF2-ALPHA KINASE -RELATED"/>
    <property type="match status" value="1"/>
</dbReference>
<keyword evidence="20" id="KW-0175">Coiled coil</keyword>
<keyword evidence="10" id="KW-1015">Disulfide bond</keyword>
<dbReference type="Pfam" id="PF00069">
    <property type="entry name" value="Pkinase"/>
    <property type="match status" value="2"/>
</dbReference>
<gene>
    <name evidence="23" type="ORF">LOTGIDRAFT_232118</name>
</gene>